<feature type="domain" description="N-acetyltransferase" evidence="1">
    <location>
        <begin position="4"/>
        <end position="93"/>
    </location>
</feature>
<dbReference type="CDD" id="cd04301">
    <property type="entry name" value="NAT_SF"/>
    <property type="match status" value="1"/>
</dbReference>
<accession>A0A3E2THE7</accession>
<evidence type="ECO:0000313" key="3">
    <source>
        <dbReference type="Proteomes" id="UP000261011"/>
    </source>
</evidence>
<dbReference type="InterPro" id="IPR031165">
    <property type="entry name" value="GNAT_YJDJ"/>
</dbReference>
<protein>
    <submittedName>
        <fullName evidence="2">N-acetyltransferase</fullName>
    </submittedName>
</protein>
<evidence type="ECO:0000259" key="1">
    <source>
        <dbReference type="PROSITE" id="PS51729"/>
    </source>
</evidence>
<dbReference type="Gene3D" id="3.40.630.30">
    <property type="match status" value="1"/>
</dbReference>
<evidence type="ECO:0000313" key="2">
    <source>
        <dbReference type="EMBL" id="RGB75857.1"/>
    </source>
</evidence>
<dbReference type="GO" id="GO:0016740">
    <property type="term" value="F:transferase activity"/>
    <property type="evidence" value="ECO:0007669"/>
    <property type="project" value="UniProtKB-KW"/>
</dbReference>
<dbReference type="PANTHER" id="PTHR31435">
    <property type="entry name" value="PROTEIN NATD1"/>
    <property type="match status" value="1"/>
</dbReference>
<dbReference type="RefSeq" id="WP_117521800.1">
    <property type="nucleotide sequence ID" value="NZ_AP031484.1"/>
</dbReference>
<dbReference type="InterPro" id="IPR016181">
    <property type="entry name" value="Acyl_CoA_acyltransferase"/>
</dbReference>
<dbReference type="AlphaFoldDB" id="A0A3E2THE7"/>
<dbReference type="Proteomes" id="UP000261011">
    <property type="component" value="Unassembled WGS sequence"/>
</dbReference>
<gene>
    <name evidence="2" type="ORF">DXA39_05915</name>
</gene>
<keyword evidence="3" id="KW-1185">Reference proteome</keyword>
<reference evidence="2 3" key="1">
    <citation type="submission" date="2018-08" db="EMBL/GenBank/DDBJ databases">
        <title>A genome reference for cultivated species of the human gut microbiota.</title>
        <authorList>
            <person name="Zou Y."/>
            <person name="Xue W."/>
            <person name="Luo G."/>
        </authorList>
    </citation>
    <scope>NUCLEOTIDE SEQUENCE [LARGE SCALE GENOMIC DNA]</scope>
    <source>
        <strain evidence="2 3">OF01-3</strain>
    </source>
</reference>
<proteinExistence type="predicted"/>
<sequence>MIIRFNQEDHEAQAFDSDKNKIAYCQYEEKADTTWAITHTVVDKNHQGEGLAEKLLDEVCNNARKKNVKIIPICSYAEKKFDSQAEKYGDLDAR</sequence>
<keyword evidence="2" id="KW-0808">Transferase</keyword>
<comment type="caution">
    <text evidence="2">The sequence shown here is derived from an EMBL/GenBank/DDBJ whole genome shotgun (WGS) entry which is preliminary data.</text>
</comment>
<dbReference type="OrthoDB" id="9793389at2"/>
<dbReference type="InterPro" id="IPR045057">
    <property type="entry name" value="Gcn5-rel_NAT"/>
</dbReference>
<name>A0A3E2THE7_9FIRM</name>
<dbReference type="PANTHER" id="PTHR31435:SF9">
    <property type="entry name" value="PROTEIN NATD1"/>
    <property type="match status" value="1"/>
</dbReference>
<dbReference type="SUPFAM" id="SSF55729">
    <property type="entry name" value="Acyl-CoA N-acyltransferases (Nat)"/>
    <property type="match status" value="1"/>
</dbReference>
<dbReference type="Pfam" id="PF14542">
    <property type="entry name" value="Acetyltransf_CG"/>
    <property type="match status" value="1"/>
</dbReference>
<dbReference type="PROSITE" id="PS51729">
    <property type="entry name" value="GNAT_YJDJ"/>
    <property type="match status" value="1"/>
</dbReference>
<organism evidence="2 3">
    <name type="scientific">Anaerococcus nagyae</name>
    <dbReference type="NCBI Taxonomy" id="1755241"/>
    <lineage>
        <taxon>Bacteria</taxon>
        <taxon>Bacillati</taxon>
        <taxon>Bacillota</taxon>
        <taxon>Tissierellia</taxon>
        <taxon>Tissierellales</taxon>
        <taxon>Peptoniphilaceae</taxon>
        <taxon>Anaerococcus</taxon>
    </lineage>
</organism>
<dbReference type="EMBL" id="QVEU01000004">
    <property type="protein sequence ID" value="RGB75857.1"/>
    <property type="molecule type" value="Genomic_DNA"/>
</dbReference>